<feature type="compositionally biased region" description="Low complexity" evidence="2">
    <location>
        <begin position="411"/>
        <end position="439"/>
    </location>
</feature>
<comment type="caution">
    <text evidence="3">The sequence shown here is derived from an EMBL/GenBank/DDBJ whole genome shotgun (WGS) entry which is preliminary data.</text>
</comment>
<evidence type="ECO:0000313" key="3">
    <source>
        <dbReference type="EMBL" id="KAH0867737.1"/>
    </source>
</evidence>
<sequence>MEVFHFLEASSVPGTELGVPSSGDPERSLVGDPRDRGFSSLRFLELGVSKGDPYGPRILVQNFGGKKGELIDACLDIRIHARSFLPFTPEMRTESGLSSDSSSIGSRVRSSRLRVAPTESMDSSDSSLDLTATVKNPKAIVAKRNSPVGGSQYPPIGPPSEIGAEEVAIWRKKYELPDDVYLIQKTWFRILVWMRFLSTRGSNSFSGSSDIRNPRDFPRPAKPPAWRTLIALQNLGDLYGLAIGVADVLYYLHPRGKEPPFREVPKKERKRLPAFEGNWTEKFAFMHLPGFSSTWQLEGRLVVGVKKMLMIFCLLDADLPRVDYSSEKDTIEQVLKLPLVQRQIPFLVSKAALKHCSIWGEMSGSKGDEALAEYKKALEVMSARKAAPKRAASTEDDEVKFIRSGKRHAGAAAAPSSSKWRSKASDSSPKDSPSAPYDWATLLNNLNTKKRTLPQPSDRSRVASQLHHLGERMESAVSTKVEMDNWTCQLRQEKDAALAKDKEIKELRLKVRNQEEAGELAATENVSLRGQLKKREEELNDLKDATETFDAEKVMAVSGAKVVARWELMREWLSGQTDSWDPVNTLEQYKMVKTTEAELLGLPPPSFEYEPQVPGGEEVKKASEPDADDPPVD</sequence>
<dbReference type="EMBL" id="JAGKQM010000017">
    <property type="protein sequence ID" value="KAH0867737.1"/>
    <property type="molecule type" value="Genomic_DNA"/>
</dbReference>
<evidence type="ECO:0000313" key="4">
    <source>
        <dbReference type="Proteomes" id="UP000824890"/>
    </source>
</evidence>
<gene>
    <name evidence="3" type="ORF">HID58_074759</name>
</gene>
<evidence type="ECO:0000256" key="2">
    <source>
        <dbReference type="SAM" id="MobiDB-lite"/>
    </source>
</evidence>
<name>A0ABQ7YHT7_BRANA</name>
<dbReference type="PANTHER" id="PTHR31099">
    <property type="entry name" value="OS06G0165300 PROTEIN"/>
    <property type="match status" value="1"/>
</dbReference>
<keyword evidence="4" id="KW-1185">Reference proteome</keyword>
<dbReference type="Proteomes" id="UP000824890">
    <property type="component" value="Unassembled WGS sequence"/>
</dbReference>
<feature type="region of interest" description="Disordered" evidence="2">
    <location>
        <begin position="91"/>
        <end position="128"/>
    </location>
</feature>
<keyword evidence="1" id="KW-0175">Coiled coil</keyword>
<accession>A0ABQ7YHT7</accession>
<organism evidence="3 4">
    <name type="scientific">Brassica napus</name>
    <name type="common">Rape</name>
    <dbReference type="NCBI Taxonomy" id="3708"/>
    <lineage>
        <taxon>Eukaryota</taxon>
        <taxon>Viridiplantae</taxon>
        <taxon>Streptophyta</taxon>
        <taxon>Embryophyta</taxon>
        <taxon>Tracheophyta</taxon>
        <taxon>Spermatophyta</taxon>
        <taxon>Magnoliopsida</taxon>
        <taxon>eudicotyledons</taxon>
        <taxon>Gunneridae</taxon>
        <taxon>Pentapetalae</taxon>
        <taxon>rosids</taxon>
        <taxon>malvids</taxon>
        <taxon>Brassicales</taxon>
        <taxon>Brassicaceae</taxon>
        <taxon>Brassiceae</taxon>
        <taxon>Brassica</taxon>
    </lineage>
</organism>
<feature type="region of interest" description="Disordered" evidence="2">
    <location>
        <begin position="601"/>
        <end position="633"/>
    </location>
</feature>
<reference evidence="3 4" key="1">
    <citation type="submission" date="2021-05" db="EMBL/GenBank/DDBJ databases">
        <title>Genome Assembly of Synthetic Allotetraploid Brassica napus Reveals Homoeologous Exchanges between Subgenomes.</title>
        <authorList>
            <person name="Davis J.T."/>
        </authorList>
    </citation>
    <scope>NUCLEOTIDE SEQUENCE [LARGE SCALE GENOMIC DNA]</scope>
    <source>
        <strain evidence="4">cv. Da-Ae</strain>
        <tissue evidence="3">Seedling</tissue>
    </source>
</reference>
<proteinExistence type="predicted"/>
<feature type="compositionally biased region" description="Low complexity" evidence="2">
    <location>
        <begin position="95"/>
        <end position="108"/>
    </location>
</feature>
<protein>
    <submittedName>
        <fullName evidence="3">Uncharacterized protein</fullName>
    </submittedName>
</protein>
<feature type="region of interest" description="Disordered" evidence="2">
    <location>
        <begin position="385"/>
        <end position="439"/>
    </location>
</feature>
<evidence type="ECO:0000256" key="1">
    <source>
        <dbReference type="SAM" id="Coils"/>
    </source>
</evidence>
<feature type="coiled-coil region" evidence="1">
    <location>
        <begin position="497"/>
        <end position="552"/>
    </location>
</feature>
<dbReference type="PANTHER" id="PTHR31099:SF49">
    <property type="entry name" value="MYOSIN HEAVY CHAIN-LIKE PROTEIN"/>
    <property type="match status" value="1"/>
</dbReference>